<keyword evidence="2" id="KW-0812">Transmembrane</keyword>
<evidence type="ECO:0000256" key="1">
    <source>
        <dbReference type="SAM" id="MobiDB-lite"/>
    </source>
</evidence>
<comment type="caution">
    <text evidence="3">The sequence shown here is derived from an EMBL/GenBank/DDBJ whole genome shotgun (WGS) entry which is preliminary data.</text>
</comment>
<dbReference type="KEGG" id="more:E1B28_010457"/>
<dbReference type="CDD" id="cd12087">
    <property type="entry name" value="TM_EGFR-like"/>
    <property type="match status" value="1"/>
</dbReference>
<dbReference type="RefSeq" id="XP_043007891.1">
    <property type="nucleotide sequence ID" value="XM_043155423.1"/>
</dbReference>
<keyword evidence="2" id="KW-0472">Membrane</keyword>
<proteinExistence type="predicted"/>
<protein>
    <submittedName>
        <fullName evidence="3">Uncharacterized protein</fullName>
    </submittedName>
</protein>
<dbReference type="EMBL" id="CM032186">
    <property type="protein sequence ID" value="KAG7091421.1"/>
    <property type="molecule type" value="Genomic_DNA"/>
</dbReference>
<dbReference type="Proteomes" id="UP001049176">
    <property type="component" value="Chromosome 6"/>
</dbReference>
<feature type="compositionally biased region" description="Polar residues" evidence="1">
    <location>
        <begin position="212"/>
        <end position="221"/>
    </location>
</feature>
<dbReference type="OrthoDB" id="3006559at2759"/>
<evidence type="ECO:0000256" key="2">
    <source>
        <dbReference type="SAM" id="Phobius"/>
    </source>
</evidence>
<evidence type="ECO:0000313" key="3">
    <source>
        <dbReference type="EMBL" id="KAG7091421.1"/>
    </source>
</evidence>
<dbReference type="GeneID" id="66079533"/>
<keyword evidence="2" id="KW-1133">Transmembrane helix</keyword>
<evidence type="ECO:0000313" key="4">
    <source>
        <dbReference type="Proteomes" id="UP001049176"/>
    </source>
</evidence>
<gene>
    <name evidence="3" type="ORF">E1B28_010457</name>
</gene>
<organism evidence="3 4">
    <name type="scientific">Marasmius oreades</name>
    <name type="common">fairy-ring Marasmius</name>
    <dbReference type="NCBI Taxonomy" id="181124"/>
    <lineage>
        <taxon>Eukaryota</taxon>
        <taxon>Fungi</taxon>
        <taxon>Dikarya</taxon>
        <taxon>Basidiomycota</taxon>
        <taxon>Agaricomycotina</taxon>
        <taxon>Agaricomycetes</taxon>
        <taxon>Agaricomycetidae</taxon>
        <taxon>Agaricales</taxon>
        <taxon>Marasmiineae</taxon>
        <taxon>Marasmiaceae</taxon>
        <taxon>Marasmius</taxon>
    </lineage>
</organism>
<accession>A0A9P7RX72</accession>
<reference evidence="3" key="1">
    <citation type="journal article" date="2021" name="Genome Biol. Evol.">
        <title>The assembled and annotated genome of the fairy-ring fungus Marasmius oreades.</title>
        <authorList>
            <person name="Hiltunen M."/>
            <person name="Ament-Velasquez S.L."/>
            <person name="Johannesson H."/>
        </authorList>
    </citation>
    <scope>NUCLEOTIDE SEQUENCE</scope>
    <source>
        <strain evidence="3">03SP1</strain>
    </source>
</reference>
<name>A0A9P7RX72_9AGAR</name>
<keyword evidence="4" id="KW-1185">Reference proteome</keyword>
<feature type="region of interest" description="Disordered" evidence="1">
    <location>
        <begin position="187"/>
        <end position="221"/>
    </location>
</feature>
<feature type="transmembrane region" description="Helical" evidence="2">
    <location>
        <begin position="20"/>
        <end position="42"/>
    </location>
</feature>
<feature type="compositionally biased region" description="Polar residues" evidence="1">
    <location>
        <begin position="188"/>
        <end position="205"/>
    </location>
</feature>
<sequence length="412" mass="45216">MAPVVHAESSASRNEPNVGLIIGLVVAGIAILVCAVGVIIFIRRRRKSKATRQPSFADYVVDQEIEKLIGAPASKRQTPSFLPLPVPIMAYHDIHSQDPFDPYDTPAPSLYISMTEYRGISDSEGTGIPHKQSTTTFTPSIPVIASAKLSSFFQPLKEERRAPRASLSPRDLPPLVIPLSPKLRRIPTSPTLSTSAAITQRSSPVQPLVHSKSPSSDTGSAYSQASACTQIYQGFDHKEILPPVPPLPAGISQRPIQGEERADDDNDETLHRDRAPTPVIVGLLKTRARNSAMLRQLSRVSRIERSGSIVSYDGQSDEAIVLPSRGRSTKRRRRFERSEKEFQAEDSVLPIVFIPNPFESAVSPPPDSPSSAVSSLPCEHFIPSYRIEVTKSQPFVLQQVQPLKFSRGTPRK</sequence>
<dbReference type="AlphaFoldDB" id="A0A9P7RX72"/>